<dbReference type="AlphaFoldDB" id="A0A814IPR7"/>
<proteinExistence type="predicted"/>
<gene>
    <name evidence="1" type="ORF">OXX778_LOCUS17548</name>
</gene>
<dbReference type="Gene3D" id="3.60.10.10">
    <property type="entry name" value="Endonuclease/exonuclease/phosphatase"/>
    <property type="match status" value="1"/>
</dbReference>
<name>A0A814IPR7_9BILA</name>
<dbReference type="InterPro" id="IPR036691">
    <property type="entry name" value="Endo/exonu/phosph_ase_sf"/>
</dbReference>
<dbReference type="Proteomes" id="UP000663879">
    <property type="component" value="Unassembled WGS sequence"/>
</dbReference>
<dbReference type="EMBL" id="CAJNOC010004518">
    <property type="protein sequence ID" value="CAF1024507.1"/>
    <property type="molecule type" value="Genomic_DNA"/>
</dbReference>
<sequence length="170" mass="19495">MKNKILELVTGVSAPSLMDLKPSAITNHKIDLIDPQQEPIRQKTQFQSVHLNNEELLSDSLPSYDNYFYELFKFSDPKNLNILHLNVNSVEYKLVNFDDILSANLFDIVAISESKLDNLTSSKFGKGYGYQILRRDRNSHSVGLIIFINSKLKIILSHNSPDFELIHFQI</sequence>
<organism evidence="1 2">
    <name type="scientific">Brachionus calyciflorus</name>
    <dbReference type="NCBI Taxonomy" id="104777"/>
    <lineage>
        <taxon>Eukaryota</taxon>
        <taxon>Metazoa</taxon>
        <taxon>Spiralia</taxon>
        <taxon>Gnathifera</taxon>
        <taxon>Rotifera</taxon>
        <taxon>Eurotatoria</taxon>
        <taxon>Monogononta</taxon>
        <taxon>Pseudotrocha</taxon>
        <taxon>Ploima</taxon>
        <taxon>Brachionidae</taxon>
        <taxon>Brachionus</taxon>
    </lineage>
</organism>
<keyword evidence="2" id="KW-1185">Reference proteome</keyword>
<reference evidence="1" key="1">
    <citation type="submission" date="2021-02" db="EMBL/GenBank/DDBJ databases">
        <authorList>
            <person name="Nowell W R."/>
        </authorList>
    </citation>
    <scope>NUCLEOTIDE SEQUENCE</scope>
    <source>
        <strain evidence="1">Ploen Becks lab</strain>
    </source>
</reference>
<dbReference type="SUPFAM" id="SSF56219">
    <property type="entry name" value="DNase I-like"/>
    <property type="match status" value="1"/>
</dbReference>
<accession>A0A814IPR7</accession>
<evidence type="ECO:0000313" key="2">
    <source>
        <dbReference type="Proteomes" id="UP000663879"/>
    </source>
</evidence>
<protein>
    <submittedName>
        <fullName evidence="1">Uncharacterized protein</fullName>
    </submittedName>
</protein>
<evidence type="ECO:0000313" key="1">
    <source>
        <dbReference type="EMBL" id="CAF1024507.1"/>
    </source>
</evidence>
<comment type="caution">
    <text evidence="1">The sequence shown here is derived from an EMBL/GenBank/DDBJ whole genome shotgun (WGS) entry which is preliminary data.</text>
</comment>
<dbReference type="OrthoDB" id="6158007at2759"/>